<comment type="function">
    <text evidence="6">Component of the ERMES/MDM complex, which serves as a molecular tether to connect the endoplasmic reticulum and mitochondria. Components of this complex are involved in the control of mitochondrial shape and protein biogenesis and may function in phospholipid exchange. MDM10 is involved in the late assembly steps of the general translocase of the mitochondrial outer membrane (TOM complex). Functions in the TOM40-specific route of the assembly of outer membrane beta-barrel proteins, including the association of TOM40 with the receptor TOM22 and small TOM proteins. Can associate with the SAM(core) complex as well as the MDM12-MMM1 complex, both involved in late steps of the major beta-barrel assembly pathway, that is responsible for biogenesis of all outer membrane beta-barrel proteins. May act as a switch that shuttles between both complexes and channels precursor proteins into the TOM40-specific pathway. Plays a role in mitochondrial morphology and in the inheritance of mitochondria.</text>
</comment>
<dbReference type="AlphaFoldDB" id="A0A1X7R723"/>
<dbReference type="STRING" id="1789683.A0A1X7R723"/>
<reference evidence="7 8" key="1">
    <citation type="submission" date="2017-04" db="EMBL/GenBank/DDBJ databases">
        <authorList>
            <person name="Afonso C.L."/>
            <person name="Miller P.J."/>
            <person name="Scott M.A."/>
            <person name="Spackman E."/>
            <person name="Goraichik I."/>
            <person name="Dimitrov K.M."/>
            <person name="Suarez D.L."/>
            <person name="Swayne D.E."/>
        </authorList>
    </citation>
    <scope>NUCLEOTIDE SEQUENCE [LARGE SCALE GENOMIC DNA]</scope>
</reference>
<dbReference type="HAMAP" id="MF_03102">
    <property type="entry name" value="Mdm10"/>
    <property type="match status" value="1"/>
</dbReference>
<comment type="subunit">
    <text evidence="6">Component of the ER-mitochondria encounter structure (ERMES) or MDM complex, composed of MMM1, MDM10, MDM12 and MDM34. Associates with the mitochondrial outer membrane sorting assembly machinery SAM(core) complex.</text>
</comment>
<dbReference type="PANTHER" id="PTHR28035:SF1">
    <property type="entry name" value="MITOCHONDRIAL DISTRIBUTION AND MORPHOLOGY PROTEIN 10"/>
    <property type="match status" value="1"/>
</dbReference>
<gene>
    <name evidence="6" type="primary">MDM10</name>
    <name evidence="7" type="ORF">KASA_0K01309G</name>
</gene>
<keyword evidence="3 6" id="KW-1000">Mitochondrion outer membrane</keyword>
<name>A0A1X7R723_9SACH</name>
<dbReference type="GO" id="GO:0045040">
    <property type="term" value="P:protein insertion into mitochondrial outer membrane"/>
    <property type="evidence" value="ECO:0007669"/>
    <property type="project" value="UniProtKB-UniRule"/>
</dbReference>
<keyword evidence="2 6" id="KW-0812">Transmembrane</keyword>
<sequence length="470" mass="54120">MLDFMDYVLRAFEKSTSWNRDNNYENINVTSDTLINFPIPTTFKFQTSDRASNNTFNTLEITAHKQVSGSLAYLYTDAIGMDKYIRGSQSRRLQDATDTYRHIQPFFAKQSQSLSESHEKLQSNKTSTNDICRSLYYGRIYYPTSILEAMIVKRINLHNQLTIKSLSSANNKLNVIFVNWQKYKNENLQELIFSSDGALCGYRFLHNFMSSPSKFNNALYNNASFSMGGEMWLGLSTLTPGCSTSLRYCTHAANTGRPLTLTLSWNPLFGHISSTYSARTSMNTTFSARYEFNLYSTDSNLSFGCEFWRKNLAESQEINKTSSKTENQKHHHVVSIFDETDYNRHDQKNIPEEQKKLLNDITHTFSSSLEQMDKEKAIIEDVEKKFNNEKFTNVWKMATSLRDRNIRMLWEGKFKGFLLSAGTEVFLTKDYLNSVIRYINQSDPVINESNIVTPKTPSPISFGLTIQYST</sequence>
<evidence type="ECO:0000256" key="4">
    <source>
        <dbReference type="ARBA" id="ARBA00023128"/>
    </source>
</evidence>
<dbReference type="InterPro" id="IPR027539">
    <property type="entry name" value="Mdm10"/>
</dbReference>
<dbReference type="GO" id="GO:1990456">
    <property type="term" value="P:mitochondrion-endoplasmic reticulum membrane tethering"/>
    <property type="evidence" value="ECO:0007669"/>
    <property type="project" value="UniProtKB-UniRule"/>
</dbReference>
<dbReference type="GO" id="GO:0070096">
    <property type="term" value="P:mitochondrial outer membrane translocase complex assembly"/>
    <property type="evidence" value="ECO:0007669"/>
    <property type="project" value="UniProtKB-UniRule"/>
</dbReference>
<dbReference type="Pfam" id="PF12519">
    <property type="entry name" value="MDM10"/>
    <property type="match status" value="1"/>
</dbReference>
<evidence type="ECO:0000256" key="1">
    <source>
        <dbReference type="ARBA" id="ARBA00022452"/>
    </source>
</evidence>
<evidence type="ECO:0000256" key="3">
    <source>
        <dbReference type="ARBA" id="ARBA00022787"/>
    </source>
</evidence>
<evidence type="ECO:0000256" key="6">
    <source>
        <dbReference type="HAMAP-Rule" id="MF_03102"/>
    </source>
</evidence>
<dbReference type="Proteomes" id="UP000196158">
    <property type="component" value="Unassembled WGS sequence"/>
</dbReference>
<dbReference type="EMBL" id="FXLY01000008">
    <property type="protein sequence ID" value="SMN21473.1"/>
    <property type="molecule type" value="Genomic_DNA"/>
</dbReference>
<evidence type="ECO:0000256" key="5">
    <source>
        <dbReference type="ARBA" id="ARBA00023136"/>
    </source>
</evidence>
<dbReference type="GO" id="GO:0051654">
    <property type="term" value="P:establishment of mitochondrion localization"/>
    <property type="evidence" value="ECO:0007669"/>
    <property type="project" value="TreeGrafter"/>
</dbReference>
<proteinExistence type="inferred from homology"/>
<comment type="subcellular location">
    <subcellularLocation>
        <location evidence="6">Mitochondrion outer membrane</location>
        <topology evidence="6">Multi-pass membrane protein</topology>
    </subcellularLocation>
    <text evidence="6">The ERMES/MDM complex localizes to a few discrete foci (around 10 per single cell), that represent mitochondria-endoplasmic reticulum junctions. These foci are often found next to mtDNA nucleoids.</text>
</comment>
<keyword evidence="8" id="KW-1185">Reference proteome</keyword>
<protein>
    <recommendedName>
        <fullName evidence="6">Mitochondrial distribution and morphology protein 10</fullName>
    </recommendedName>
    <alternativeName>
        <fullName evidence="6">Mitochondrial inheritance component MDM10</fullName>
    </alternativeName>
</protein>
<comment type="domain">
    <text evidence="6">Lacks alpha-helical transmembrane segments, suggesting that it resides in the membrane via beta-sheet conformations similar to those predicted for other outer membrane proteins and porin.</text>
</comment>
<evidence type="ECO:0000256" key="2">
    <source>
        <dbReference type="ARBA" id="ARBA00022692"/>
    </source>
</evidence>
<dbReference type="OrthoDB" id="2103793at2759"/>
<dbReference type="GO" id="GO:0032865">
    <property type="term" value="C:ERMES complex"/>
    <property type="evidence" value="ECO:0007669"/>
    <property type="project" value="UniProtKB-UniRule"/>
</dbReference>
<keyword evidence="1 6" id="KW-1134">Transmembrane beta strand</keyword>
<keyword evidence="5 6" id="KW-0472">Membrane</keyword>
<accession>A0A1X7R723</accession>
<keyword evidence="4 6" id="KW-0496">Mitochondrion</keyword>
<organism evidence="7 8">
    <name type="scientific">Maudiozyma saulgeensis</name>
    <dbReference type="NCBI Taxonomy" id="1789683"/>
    <lineage>
        <taxon>Eukaryota</taxon>
        <taxon>Fungi</taxon>
        <taxon>Dikarya</taxon>
        <taxon>Ascomycota</taxon>
        <taxon>Saccharomycotina</taxon>
        <taxon>Saccharomycetes</taxon>
        <taxon>Saccharomycetales</taxon>
        <taxon>Saccharomycetaceae</taxon>
        <taxon>Maudiozyma</taxon>
    </lineage>
</organism>
<dbReference type="GO" id="GO:0001401">
    <property type="term" value="C:SAM complex"/>
    <property type="evidence" value="ECO:0007669"/>
    <property type="project" value="TreeGrafter"/>
</dbReference>
<evidence type="ECO:0000313" key="7">
    <source>
        <dbReference type="EMBL" id="SMN21473.1"/>
    </source>
</evidence>
<evidence type="ECO:0000313" key="8">
    <source>
        <dbReference type="Proteomes" id="UP000196158"/>
    </source>
</evidence>
<comment type="similarity">
    <text evidence="6">Belongs to the MDM10 family.</text>
</comment>
<dbReference type="GO" id="GO:0015914">
    <property type="term" value="P:phospholipid transport"/>
    <property type="evidence" value="ECO:0007669"/>
    <property type="project" value="TreeGrafter"/>
</dbReference>
<dbReference type="PANTHER" id="PTHR28035">
    <property type="entry name" value="MITOCHONDRIAL DISTRIBUTION AND MORPHOLOGY PROTEIN 10"/>
    <property type="match status" value="1"/>
</dbReference>